<dbReference type="PANTHER" id="PTHR46469">
    <property type="entry name" value="TRANSCRIPTION INITIATION FACTOR TFIID SUBUNIT 8"/>
    <property type="match status" value="1"/>
</dbReference>
<dbReference type="InterPro" id="IPR009072">
    <property type="entry name" value="Histone-fold"/>
</dbReference>
<gene>
    <name evidence="9" type="primary">taf8</name>
    <name evidence="9" type="ORF">FJT64_003319</name>
</gene>
<keyword evidence="9" id="KW-0648">Protein biosynthesis</keyword>
<proteinExistence type="inferred from homology"/>
<keyword evidence="10" id="KW-1185">Reference proteome</keyword>
<keyword evidence="4" id="KW-0805">Transcription regulation</keyword>
<dbReference type="AlphaFoldDB" id="A0A6A4W2N7"/>
<keyword evidence="9" id="KW-0396">Initiation factor</keyword>
<feature type="region of interest" description="Disordered" evidence="7">
    <location>
        <begin position="217"/>
        <end position="266"/>
    </location>
</feature>
<organism evidence="9 10">
    <name type="scientific">Amphibalanus amphitrite</name>
    <name type="common">Striped barnacle</name>
    <name type="synonym">Balanus amphitrite</name>
    <dbReference type="NCBI Taxonomy" id="1232801"/>
    <lineage>
        <taxon>Eukaryota</taxon>
        <taxon>Metazoa</taxon>
        <taxon>Ecdysozoa</taxon>
        <taxon>Arthropoda</taxon>
        <taxon>Crustacea</taxon>
        <taxon>Multicrustacea</taxon>
        <taxon>Cirripedia</taxon>
        <taxon>Thoracica</taxon>
        <taxon>Thoracicalcarea</taxon>
        <taxon>Balanomorpha</taxon>
        <taxon>Balanoidea</taxon>
        <taxon>Balanidae</taxon>
        <taxon>Amphibalaninae</taxon>
        <taxon>Amphibalanus</taxon>
    </lineage>
</organism>
<dbReference type="SMART" id="SM00576">
    <property type="entry name" value="BTP"/>
    <property type="match status" value="1"/>
</dbReference>
<evidence type="ECO:0000256" key="4">
    <source>
        <dbReference type="ARBA" id="ARBA00023015"/>
    </source>
</evidence>
<dbReference type="InterPro" id="IPR019473">
    <property type="entry name" value="TFIID_su8_C"/>
</dbReference>
<feature type="region of interest" description="Disordered" evidence="7">
    <location>
        <begin position="95"/>
        <end position="120"/>
    </location>
</feature>
<keyword evidence="5" id="KW-0804">Transcription</keyword>
<dbReference type="GO" id="GO:0003743">
    <property type="term" value="F:translation initiation factor activity"/>
    <property type="evidence" value="ECO:0007669"/>
    <property type="project" value="UniProtKB-KW"/>
</dbReference>
<dbReference type="PANTHER" id="PTHR46469:SF1">
    <property type="entry name" value="TRANSCRIPTION INITIATION FACTOR TFIID SUBUNIT 8"/>
    <property type="match status" value="1"/>
</dbReference>
<comment type="subcellular location">
    <subcellularLocation>
        <location evidence="1">Nucleus</location>
    </subcellularLocation>
</comment>
<dbReference type="InterPro" id="IPR037818">
    <property type="entry name" value="TAF8"/>
</dbReference>
<evidence type="ECO:0000256" key="6">
    <source>
        <dbReference type="ARBA" id="ARBA00023242"/>
    </source>
</evidence>
<comment type="caution">
    <text evidence="9">The sequence shown here is derived from an EMBL/GenBank/DDBJ whole genome shotgun (WGS) entry which is preliminary data.</text>
</comment>
<dbReference type="GO" id="GO:0005669">
    <property type="term" value="C:transcription factor TFIID complex"/>
    <property type="evidence" value="ECO:0007669"/>
    <property type="project" value="InterPro"/>
</dbReference>
<dbReference type="CDD" id="cd08049">
    <property type="entry name" value="TAF8"/>
    <property type="match status" value="1"/>
</dbReference>
<dbReference type="InterPro" id="IPR006565">
    <property type="entry name" value="BTP"/>
</dbReference>
<keyword evidence="6" id="KW-0539">Nucleus</keyword>
<reference evidence="9 10" key="1">
    <citation type="submission" date="2019-07" db="EMBL/GenBank/DDBJ databases">
        <title>Draft genome assembly of a fouling barnacle, Amphibalanus amphitrite (Darwin, 1854): The first reference genome for Thecostraca.</title>
        <authorList>
            <person name="Kim W."/>
        </authorList>
    </citation>
    <scope>NUCLEOTIDE SEQUENCE [LARGE SCALE GENOMIC DNA]</scope>
    <source>
        <strain evidence="9">SNU_AA5</strain>
        <tissue evidence="9">Soma without cirri and trophi</tissue>
    </source>
</reference>
<evidence type="ECO:0000256" key="5">
    <source>
        <dbReference type="ARBA" id="ARBA00023163"/>
    </source>
</evidence>
<evidence type="ECO:0000256" key="2">
    <source>
        <dbReference type="ARBA" id="ARBA00008767"/>
    </source>
</evidence>
<dbReference type="Pfam" id="PF10406">
    <property type="entry name" value="TAF8_C"/>
    <property type="match status" value="1"/>
</dbReference>
<name>A0A6A4W2N7_AMPAM</name>
<evidence type="ECO:0000256" key="7">
    <source>
        <dbReference type="SAM" id="MobiDB-lite"/>
    </source>
</evidence>
<dbReference type="GO" id="GO:0046982">
    <property type="term" value="F:protein heterodimerization activity"/>
    <property type="evidence" value="ECO:0007669"/>
    <property type="project" value="InterPro"/>
</dbReference>
<feature type="domain" description="Bromodomain associated" evidence="8">
    <location>
        <begin position="9"/>
        <end position="85"/>
    </location>
</feature>
<accession>A0A6A4W2N7</accession>
<dbReference type="EMBL" id="VIIS01001281">
    <property type="protein sequence ID" value="KAF0300183.1"/>
    <property type="molecule type" value="Genomic_DNA"/>
</dbReference>
<evidence type="ECO:0000313" key="9">
    <source>
        <dbReference type="EMBL" id="KAF0300183.1"/>
    </source>
</evidence>
<dbReference type="Pfam" id="PF07524">
    <property type="entry name" value="Bromo_TP"/>
    <property type="match status" value="1"/>
</dbReference>
<evidence type="ECO:0000313" key="10">
    <source>
        <dbReference type="Proteomes" id="UP000440578"/>
    </source>
</evidence>
<protein>
    <recommendedName>
        <fullName evidence="3">Transcription initiation factor TFIID subunit 8</fullName>
    </recommendedName>
</protein>
<sequence length="266" mass="29597">MEADGTLPATPWRRVMAMAVSSVCQQAGFTSIEPAALSSLTESFISVLKELGRSSKAYSDLACRSDLVVGDVVMALVDNGFNVASITEFAKRRHRPTLPTPLPSAPTKQPPTLQVGEKQNHPAHIPDHLPAFPDSHAYVQTPTHKQPITNYEAVRERAASQKRDMERALTRFIAKTGPVDKLFDSDEQAQFPLIACRSIVNPYLQALDPRDQIFEEEEAYVPRKRKSSPQDGAEQESSAREPPPQQPEGIDNPFLRPPKMPRKRKH</sequence>
<dbReference type="Proteomes" id="UP000440578">
    <property type="component" value="Unassembled WGS sequence"/>
</dbReference>
<evidence type="ECO:0000259" key="8">
    <source>
        <dbReference type="SMART" id="SM00576"/>
    </source>
</evidence>
<evidence type="ECO:0000256" key="3">
    <source>
        <dbReference type="ARBA" id="ARBA00017307"/>
    </source>
</evidence>
<dbReference type="CDD" id="cd22918">
    <property type="entry name" value="HFD_TAF8"/>
    <property type="match status" value="1"/>
</dbReference>
<dbReference type="GO" id="GO:0006367">
    <property type="term" value="P:transcription initiation at RNA polymerase II promoter"/>
    <property type="evidence" value="ECO:0007669"/>
    <property type="project" value="TreeGrafter"/>
</dbReference>
<dbReference type="OrthoDB" id="2193813at2759"/>
<evidence type="ECO:0000256" key="1">
    <source>
        <dbReference type="ARBA" id="ARBA00004123"/>
    </source>
</evidence>
<dbReference type="Gene3D" id="1.10.20.10">
    <property type="entry name" value="Histone, subunit A"/>
    <property type="match status" value="1"/>
</dbReference>
<comment type="similarity">
    <text evidence="2">Belongs to the TAF8 family.</text>
</comment>